<dbReference type="Proteomes" id="UP000241434">
    <property type="component" value="Unassembled WGS sequence"/>
</dbReference>
<name>A0A2P7Q0H7_9FIRM</name>
<gene>
    <name evidence="1" type="ORF">UF10_02215</name>
</gene>
<keyword evidence="2" id="KW-1185">Reference proteome</keyword>
<proteinExistence type="predicted"/>
<evidence type="ECO:0000313" key="2">
    <source>
        <dbReference type="Proteomes" id="UP000241434"/>
    </source>
</evidence>
<evidence type="ECO:0000313" key="1">
    <source>
        <dbReference type="EMBL" id="PSJ31479.1"/>
    </source>
</evidence>
<dbReference type="RefSeq" id="WP_106776201.1">
    <property type="nucleotide sequence ID" value="NZ_JYGE01000003.1"/>
</dbReference>
<dbReference type="EMBL" id="JYGE01000003">
    <property type="protein sequence ID" value="PSJ31479.1"/>
    <property type="molecule type" value="Genomic_DNA"/>
</dbReference>
<sequence length="122" mass="14544">MKLKKKKFLEDVRKKLISLNLPKDTIDQIISEIDVKYNFEIERGKSDEEIIESFSGARKIAEKYASIFGYNKSHVHKFKDNMELSIFDIFKEIKKEELNKKEIKNGEENKRQKNKLIYKNSK</sequence>
<organism evidence="1 2">
    <name type="scientific">Peptostreptococcus russellii</name>
    <dbReference type="NCBI Taxonomy" id="215200"/>
    <lineage>
        <taxon>Bacteria</taxon>
        <taxon>Bacillati</taxon>
        <taxon>Bacillota</taxon>
        <taxon>Clostridia</taxon>
        <taxon>Peptostreptococcales</taxon>
        <taxon>Peptostreptococcaceae</taxon>
        <taxon>Peptostreptococcus</taxon>
    </lineage>
</organism>
<accession>A0A2P7Q0H7</accession>
<comment type="caution">
    <text evidence="1">The sequence shown here is derived from an EMBL/GenBank/DDBJ whole genome shotgun (WGS) entry which is preliminary data.</text>
</comment>
<reference evidence="1" key="1">
    <citation type="thesis" date="2015" institute="Rutgers" country="The State University of New Jersey, 14 College Farm Rd., New Brunswick, NJ, USA">
        <title>Ammonia toxicity in bacteria and its implications for treatment of and resource recovery from highly nitrogenous organic wastes.</title>
        <authorList>
            <person name="Luther A.K."/>
        </authorList>
    </citation>
    <scope>NUCLEOTIDE SEQUENCE</scope>
    <source>
        <strain evidence="1">RT-10B</strain>
    </source>
</reference>
<dbReference type="AlphaFoldDB" id="A0A2P7Q0H7"/>
<protein>
    <submittedName>
        <fullName evidence="1">Uncharacterized protein</fullName>
    </submittedName>
</protein>